<dbReference type="AlphaFoldDB" id="J3CBX6"/>
<dbReference type="PATRIC" id="fig|1144316.3.peg.3677"/>
<evidence type="ECO:0000313" key="2">
    <source>
        <dbReference type="Proteomes" id="UP000007509"/>
    </source>
</evidence>
<reference evidence="1 2" key="1">
    <citation type="journal article" date="2012" name="J. Bacteriol.">
        <title>Twenty-one genome sequences from Pseudomonas species and 19 genome sequences from diverse bacteria isolated from the rhizosphere and endosphere of Populus deltoides.</title>
        <authorList>
            <person name="Brown S.D."/>
            <person name="Utturkar S.M."/>
            <person name="Klingeman D.M."/>
            <person name="Johnson C.M."/>
            <person name="Martin S.L."/>
            <person name="Land M.L."/>
            <person name="Lu T.Y."/>
            <person name="Schadt C.W."/>
            <person name="Doktycz M.J."/>
            <person name="Pelletier D.A."/>
        </authorList>
    </citation>
    <scope>NUCLEOTIDE SEQUENCE [LARGE SCALE GENOMIC DNA]</scope>
    <source>
        <strain evidence="1 2">CF314</strain>
    </source>
</reference>
<gene>
    <name evidence="1" type="ORF">PMI13_03658</name>
</gene>
<proteinExistence type="predicted"/>
<dbReference type="Proteomes" id="UP000007509">
    <property type="component" value="Unassembled WGS sequence"/>
</dbReference>
<keyword evidence="2" id="KW-1185">Reference proteome</keyword>
<evidence type="ECO:0000313" key="1">
    <source>
        <dbReference type="EMBL" id="EJL68504.1"/>
    </source>
</evidence>
<dbReference type="PROSITE" id="PS51257">
    <property type="entry name" value="PROKAR_LIPOPROTEIN"/>
    <property type="match status" value="1"/>
</dbReference>
<organism evidence="1 2">
    <name type="scientific">Chryseobacterium populi</name>
    <dbReference type="NCBI Taxonomy" id="1144316"/>
    <lineage>
        <taxon>Bacteria</taxon>
        <taxon>Pseudomonadati</taxon>
        <taxon>Bacteroidota</taxon>
        <taxon>Flavobacteriia</taxon>
        <taxon>Flavobacteriales</taxon>
        <taxon>Weeksellaceae</taxon>
        <taxon>Chryseobacterium group</taxon>
        <taxon>Chryseobacterium</taxon>
    </lineage>
</organism>
<sequence>MKLKNNGILIRQYKTYNIKKMKIFYSLLLILAISCNGTEKNNNTAKSTDADSTLKWIDYHEGELPPVGYYAALDSTIKKWNIRYERIDGGCEVIPGKKQQYEQNNEQYFRLLEKQFGKDWRKRFDMEVTILDSILNKK</sequence>
<evidence type="ECO:0008006" key="3">
    <source>
        <dbReference type="Google" id="ProtNLM"/>
    </source>
</evidence>
<protein>
    <recommendedName>
        <fullName evidence="3">Lipoprotein</fullName>
    </recommendedName>
</protein>
<comment type="caution">
    <text evidence="1">The sequence shown here is derived from an EMBL/GenBank/DDBJ whole genome shotgun (WGS) entry which is preliminary data.</text>
</comment>
<name>J3CBX6_9FLAO</name>
<dbReference type="EMBL" id="AKJY01000092">
    <property type="protein sequence ID" value="EJL68504.1"/>
    <property type="molecule type" value="Genomic_DNA"/>
</dbReference>
<accession>J3CBX6</accession>